<evidence type="ECO:0000313" key="1">
    <source>
        <dbReference type="EMBL" id="OAI94182.1"/>
    </source>
</evidence>
<reference evidence="1 2" key="1">
    <citation type="submission" date="2016-03" db="EMBL/GenBank/DDBJ databases">
        <title>Draft Genome Assembly of Pseudomonas putida strain CBF10-2.</title>
        <authorList>
            <person name="Iyer R.S."/>
            <person name="Damania A."/>
        </authorList>
    </citation>
    <scope>NUCLEOTIDE SEQUENCE [LARGE SCALE GENOMIC DNA]</scope>
    <source>
        <strain evidence="1 2">CBF10-2</strain>
    </source>
</reference>
<dbReference type="InterPro" id="IPR050708">
    <property type="entry name" value="T6SS_VgrG/RHS"/>
</dbReference>
<protein>
    <recommendedName>
        <fullName evidence="3">Sugar-binding protein</fullName>
    </recommendedName>
</protein>
<sequence>MTTSSAVHSNAFNFMSFMNNSVDPRTGQYTLSIDLPELKANALIGPNVPIKLDFNPLNLLDSGYGLGWNLRLSEFNPVNNILSLHTGESYKVTGDGKEPSIKEKKLDTFRFFDEGNGVWRIVHKSGLVEVLKELGSGSRRIALPSEILAPSGHAVKLSYAVFETTYRLASIADASGELLRLVRDSSEVRLLLPPFDDKPLSRFVMKLSGGRVTEIVLPVPELACWRLTYETVRGISCVKSVGTPLGGSETLEYLDGGHAYPGSTGRPNLPRVTRHTIVPGPGLDEQETTYTYTTENFIGNGSSINWQDDGLDQLYKVDYTYDYGSVASHVLDGKVVRTVKYTFNRFHLMTEEETRQGRCVKTVSTTYHALDTDFDNQPANFQLPRSVQTRWSIDGEPNRHRTETQISEFDLDGNPTLEVRPDGVSTSSTWYKAAGEDGCPEDPDGFVRHLKEQVVTPAPDGACDAPVLRTQYRYVRLEPLASVEKNAWLAMESETLSDGATVLKETRHEHFDKPDDASLHGRIASDSETYNGQPTFTDYHYQVLATEGVLQTTETLTGFDQTSKTLVLQHALLIGEPVQTHDDDDVVIRYSYDALRRVTSETVAPDSDYEATRFYAYTLARLDGQRAVQVMTDVKNVQTRTTVDGLNRPILEERQDVDGADGAAIAWRTTYTARFDGLGQKVEECEFDWLLQEQLPLVHHFTYDDWGQQRSDTGPDQVVVFEEHDPIGSTDWIGPISRAWRESIDGEQVSGQTVTRVNLFGKPARVERFDTEAEPVRISLHEYFYDGLGRTRREVDGRDQTTLYHYDAFDRLVENVLPGLAVVRRRFVTHSDEDLPTHISVDEVELGQQDFDGLSRMTRSVTGGRERLFTYKPGRMQPATVTTPAGAVIAYEYLPQLGDEPMRRELSPEVAADYVYDKKNARLLSCTEQGQSLVREYFSTGELKSETRSEDGQEYAMHYAYSLRGRLLSYTDVFGQTQTYEYDTAGRLMCTVLGSTTSTFHYDGLGRLEWIKTNDNAGQLHVQIGYDDFSRETSRCFDFGDLTQQLTQEWNAVDRLTKRIHHEGETLVREERYGYDERNRLTDYQCDGSPPLDAYGQAVQAQLFRFDGMDNITRVMTVFPGGQNRADYHYGNPADPTQLTHVINSDEPYPQRIDLEYDEDGNLVRDEQARQLNYDALGRLLGVGDGNGALSGSYRYDPLDRLASLSGARGAEQRFYREEELANLLQGEQGSTFMRGAGNLLAEHQAGDISLLLGCDQKNSVLSEHVAGEGITDMAYTAHGHRSTRVQARLAFNGELDEEAGGQLLGKATGSTGLS</sequence>
<organism evidence="1 2">
    <name type="scientific">Pseudomonas putida</name>
    <name type="common">Arthrobacter siderocapsulatus</name>
    <dbReference type="NCBI Taxonomy" id="303"/>
    <lineage>
        <taxon>Bacteria</taxon>
        <taxon>Pseudomonadati</taxon>
        <taxon>Pseudomonadota</taxon>
        <taxon>Gammaproteobacteria</taxon>
        <taxon>Pseudomonadales</taxon>
        <taxon>Pseudomonadaceae</taxon>
        <taxon>Pseudomonas</taxon>
    </lineage>
</organism>
<evidence type="ECO:0008006" key="3">
    <source>
        <dbReference type="Google" id="ProtNLM"/>
    </source>
</evidence>
<gene>
    <name evidence="1" type="ORF">AYO28_09970</name>
</gene>
<comment type="caution">
    <text evidence="1">The sequence shown here is derived from an EMBL/GenBank/DDBJ whole genome shotgun (WGS) entry which is preliminary data.</text>
</comment>
<accession>A0A177ST67</accession>
<name>A0A177ST67_PSEPU</name>
<dbReference type="PANTHER" id="PTHR32305">
    <property type="match status" value="1"/>
</dbReference>
<proteinExistence type="predicted"/>
<dbReference type="Proteomes" id="UP000077752">
    <property type="component" value="Unassembled WGS sequence"/>
</dbReference>
<dbReference type="RefSeq" id="WP_064301799.1">
    <property type="nucleotide sequence ID" value="NZ_LUCV01000007.1"/>
</dbReference>
<dbReference type="EMBL" id="LUCV01000007">
    <property type="protein sequence ID" value="OAI94182.1"/>
    <property type="molecule type" value="Genomic_DNA"/>
</dbReference>
<evidence type="ECO:0000313" key="2">
    <source>
        <dbReference type="Proteomes" id="UP000077752"/>
    </source>
</evidence>
<dbReference type="PANTHER" id="PTHR32305:SF15">
    <property type="entry name" value="PROTEIN RHSA-RELATED"/>
    <property type="match status" value="1"/>
</dbReference>
<dbReference type="Gene3D" id="2.180.10.10">
    <property type="entry name" value="RHS repeat-associated core"/>
    <property type="match status" value="1"/>
</dbReference>
<dbReference type="NCBIfam" id="TIGR01643">
    <property type="entry name" value="YD_repeat_2x"/>
    <property type="match status" value="2"/>
</dbReference>
<dbReference type="InterPro" id="IPR006530">
    <property type="entry name" value="YD"/>
</dbReference>
<dbReference type="Pfam" id="PF05593">
    <property type="entry name" value="RHS_repeat"/>
    <property type="match status" value="2"/>
</dbReference>
<dbReference type="InterPro" id="IPR031325">
    <property type="entry name" value="RHS_repeat"/>
</dbReference>